<dbReference type="InterPro" id="IPR011761">
    <property type="entry name" value="ATP-grasp"/>
</dbReference>
<dbReference type="Proteomes" id="UP001262410">
    <property type="component" value="Unassembled WGS sequence"/>
</dbReference>
<dbReference type="InterPro" id="IPR050856">
    <property type="entry name" value="Biotin_carboxylase_complex"/>
</dbReference>
<evidence type="ECO:0000256" key="5">
    <source>
        <dbReference type="PROSITE-ProRule" id="PRU00409"/>
    </source>
</evidence>
<dbReference type="GO" id="GO:0004485">
    <property type="term" value="F:methylcrotonoyl-CoA carboxylase activity"/>
    <property type="evidence" value="ECO:0007669"/>
    <property type="project" value="UniProtKB-EC"/>
</dbReference>
<keyword evidence="9" id="KW-1185">Reference proteome</keyword>
<dbReference type="EC" id="6.4.1.4" evidence="8"/>
<evidence type="ECO:0000259" key="7">
    <source>
        <dbReference type="PROSITE" id="PS50979"/>
    </source>
</evidence>
<dbReference type="PROSITE" id="PS50975">
    <property type="entry name" value="ATP_GRASP"/>
    <property type="match status" value="1"/>
</dbReference>
<dbReference type="InterPro" id="IPR005479">
    <property type="entry name" value="CPAse_ATP-bd"/>
</dbReference>
<evidence type="ECO:0000256" key="3">
    <source>
        <dbReference type="ARBA" id="ARBA00022840"/>
    </source>
</evidence>
<dbReference type="PROSITE" id="PS50979">
    <property type="entry name" value="BC"/>
    <property type="match status" value="1"/>
</dbReference>
<proteinExistence type="predicted"/>
<dbReference type="PANTHER" id="PTHR18866:SF33">
    <property type="entry name" value="METHYLCROTONOYL-COA CARBOXYLASE SUBUNIT ALPHA, MITOCHONDRIAL-RELATED"/>
    <property type="match status" value="1"/>
</dbReference>
<sequence>MNKLLIANRGEIACRIIRAARALGLATVAVHSDADAGAMHTALADEAVRIGPSKPAESYLKIDALLAAARATGADAVHPGYGFLAENEGFARAVVEAGLTWVGPTPESIEAMGDKARARALAEAAGVPVLPGSRRFPEGDLEGIEAAGDTVGFPLLVKASGGGGGIGMRVVDAPADLRKVAEATQGMAARSFGDGTVFLERYVRNARHVEVQVFGFGDGRAVHLFERECSIQRRFQKIVEESPSPGISAATRARMTAAAVALAEAVRYRGAGTIEFVVDDDSQGFFFLEMNTRIQVEHPVTEAVTGLDLVGLQLRLAAGEALALRQEDIRQSGHAIECRLYAENPARMFLPQPGTLARLVLPEGMAGIRVDTGVRQGDAVTPFYDPMIAKIIAHGADRDAAIARMLAALARVEVEGLVANAPFLARTIGHPAFRAGRTTTSFVDTHKAELIG</sequence>
<comment type="caution">
    <text evidence="8">The sequence shown here is derived from an EMBL/GenBank/DDBJ whole genome shotgun (WGS) entry which is preliminary data.</text>
</comment>
<gene>
    <name evidence="8" type="ORF">E9232_005498</name>
</gene>
<name>A0ABU1JWG6_9PROT</name>
<dbReference type="InterPro" id="IPR005482">
    <property type="entry name" value="Biotin_COase_C"/>
</dbReference>
<dbReference type="SUPFAM" id="SSF51246">
    <property type="entry name" value="Rudiment single hybrid motif"/>
    <property type="match status" value="1"/>
</dbReference>
<dbReference type="RefSeq" id="WP_309799500.1">
    <property type="nucleotide sequence ID" value="NZ_JAVDPW010000010.1"/>
</dbReference>
<dbReference type="PROSITE" id="PS00867">
    <property type="entry name" value="CPSASE_2"/>
    <property type="match status" value="1"/>
</dbReference>
<dbReference type="InterPro" id="IPR005481">
    <property type="entry name" value="BC-like_N"/>
</dbReference>
<evidence type="ECO:0000259" key="6">
    <source>
        <dbReference type="PROSITE" id="PS50975"/>
    </source>
</evidence>
<dbReference type="InterPro" id="IPR011764">
    <property type="entry name" value="Biotin_carboxylation_dom"/>
</dbReference>
<reference evidence="8 9" key="1">
    <citation type="submission" date="2023-07" db="EMBL/GenBank/DDBJ databases">
        <title>Sorghum-associated microbial communities from plants grown in Nebraska, USA.</title>
        <authorList>
            <person name="Schachtman D."/>
        </authorList>
    </citation>
    <scope>NUCLEOTIDE SEQUENCE [LARGE SCALE GENOMIC DNA]</scope>
    <source>
        <strain evidence="8 9">584</strain>
    </source>
</reference>
<dbReference type="EMBL" id="JAVDPW010000010">
    <property type="protein sequence ID" value="MDR6292953.1"/>
    <property type="molecule type" value="Genomic_DNA"/>
</dbReference>
<protein>
    <submittedName>
        <fullName evidence="8">3-methylcrotonyl-CoA carboxylase alpha subunit</fullName>
        <ecNumber evidence="8">6.4.1.4</ecNumber>
    </submittedName>
</protein>
<dbReference type="Pfam" id="PF02785">
    <property type="entry name" value="Biotin_carb_C"/>
    <property type="match status" value="1"/>
</dbReference>
<keyword evidence="2 5" id="KW-0547">Nucleotide-binding</keyword>
<evidence type="ECO:0000313" key="9">
    <source>
        <dbReference type="Proteomes" id="UP001262410"/>
    </source>
</evidence>
<dbReference type="InterPro" id="IPR016185">
    <property type="entry name" value="PreATP-grasp_dom_sf"/>
</dbReference>
<dbReference type="Pfam" id="PF02786">
    <property type="entry name" value="CPSase_L_D2"/>
    <property type="match status" value="1"/>
</dbReference>
<evidence type="ECO:0000313" key="8">
    <source>
        <dbReference type="EMBL" id="MDR6292953.1"/>
    </source>
</evidence>
<organism evidence="8 9">
    <name type="scientific">Inquilinus ginsengisoli</name>
    <dbReference type="NCBI Taxonomy" id="363840"/>
    <lineage>
        <taxon>Bacteria</taxon>
        <taxon>Pseudomonadati</taxon>
        <taxon>Pseudomonadota</taxon>
        <taxon>Alphaproteobacteria</taxon>
        <taxon>Rhodospirillales</taxon>
        <taxon>Rhodospirillaceae</taxon>
        <taxon>Inquilinus</taxon>
    </lineage>
</organism>
<evidence type="ECO:0000256" key="2">
    <source>
        <dbReference type="ARBA" id="ARBA00022741"/>
    </source>
</evidence>
<dbReference type="Pfam" id="PF00289">
    <property type="entry name" value="Biotin_carb_N"/>
    <property type="match status" value="1"/>
</dbReference>
<keyword evidence="4" id="KW-0092">Biotin</keyword>
<accession>A0ABU1JWG6</accession>
<feature type="domain" description="ATP-grasp" evidence="6">
    <location>
        <begin position="119"/>
        <end position="318"/>
    </location>
</feature>
<evidence type="ECO:0000256" key="1">
    <source>
        <dbReference type="ARBA" id="ARBA00022598"/>
    </source>
</evidence>
<dbReference type="Gene3D" id="3.30.470.20">
    <property type="entry name" value="ATP-grasp fold, B domain"/>
    <property type="match status" value="1"/>
</dbReference>
<dbReference type="PANTHER" id="PTHR18866">
    <property type="entry name" value="CARBOXYLASE:PYRUVATE/ACETYL-COA/PROPIONYL-COA CARBOXYLASE"/>
    <property type="match status" value="1"/>
</dbReference>
<dbReference type="SUPFAM" id="SSF56059">
    <property type="entry name" value="Glutathione synthetase ATP-binding domain-like"/>
    <property type="match status" value="1"/>
</dbReference>
<dbReference type="SUPFAM" id="SSF52440">
    <property type="entry name" value="PreATP-grasp domain"/>
    <property type="match status" value="1"/>
</dbReference>
<keyword evidence="1 8" id="KW-0436">Ligase</keyword>
<keyword evidence="3 5" id="KW-0067">ATP-binding</keyword>
<dbReference type="PROSITE" id="PS00866">
    <property type="entry name" value="CPSASE_1"/>
    <property type="match status" value="1"/>
</dbReference>
<evidence type="ECO:0000256" key="4">
    <source>
        <dbReference type="ARBA" id="ARBA00023267"/>
    </source>
</evidence>
<feature type="domain" description="Biotin carboxylation" evidence="7">
    <location>
        <begin position="1"/>
        <end position="448"/>
    </location>
</feature>
<dbReference type="InterPro" id="IPR011054">
    <property type="entry name" value="Rudment_hybrid_motif"/>
</dbReference>
<dbReference type="SMART" id="SM00878">
    <property type="entry name" value="Biotin_carb_C"/>
    <property type="match status" value="1"/>
</dbReference>